<organism evidence="2 3">
    <name type="scientific">Actinomadura logoneensis</name>
    <dbReference type="NCBI Taxonomy" id="2293572"/>
    <lineage>
        <taxon>Bacteria</taxon>
        <taxon>Bacillati</taxon>
        <taxon>Actinomycetota</taxon>
        <taxon>Actinomycetes</taxon>
        <taxon>Streptosporangiales</taxon>
        <taxon>Thermomonosporaceae</taxon>
        <taxon>Actinomadura</taxon>
    </lineage>
</organism>
<protein>
    <submittedName>
        <fullName evidence="2">Uncharacterized protein</fullName>
    </submittedName>
</protein>
<dbReference type="Proteomes" id="UP000261811">
    <property type="component" value="Unassembled WGS sequence"/>
</dbReference>
<comment type="caution">
    <text evidence="2">The sequence shown here is derived from an EMBL/GenBank/DDBJ whole genome shotgun (WGS) entry which is preliminary data.</text>
</comment>
<dbReference type="InterPro" id="IPR046193">
    <property type="entry name" value="DUF6221"/>
</dbReference>
<accession>A0A372JCT6</accession>
<dbReference type="Pfam" id="PF19730">
    <property type="entry name" value="DUF6221"/>
    <property type="match status" value="1"/>
</dbReference>
<evidence type="ECO:0000256" key="1">
    <source>
        <dbReference type="SAM" id="MobiDB-lite"/>
    </source>
</evidence>
<name>A0A372JCT6_9ACTN</name>
<evidence type="ECO:0000313" key="2">
    <source>
        <dbReference type="EMBL" id="RFU37817.1"/>
    </source>
</evidence>
<feature type="region of interest" description="Disordered" evidence="1">
    <location>
        <begin position="33"/>
        <end position="88"/>
    </location>
</feature>
<keyword evidence="3" id="KW-1185">Reference proteome</keyword>
<reference evidence="2 3" key="1">
    <citation type="submission" date="2018-08" db="EMBL/GenBank/DDBJ databases">
        <title>Actinomadura jelena sp. nov., a novel Actinomycete isolated from soil in Chad.</title>
        <authorList>
            <person name="Shi L."/>
        </authorList>
    </citation>
    <scope>NUCLEOTIDE SEQUENCE [LARGE SCALE GENOMIC DNA]</scope>
    <source>
        <strain evidence="2 3">NEAU-G17</strain>
    </source>
</reference>
<feature type="compositionally biased region" description="Basic and acidic residues" evidence="1">
    <location>
        <begin position="56"/>
        <end position="67"/>
    </location>
</feature>
<gene>
    <name evidence="2" type="ORF">DZF91_30895</name>
</gene>
<proteinExistence type="predicted"/>
<evidence type="ECO:0000313" key="3">
    <source>
        <dbReference type="Proteomes" id="UP000261811"/>
    </source>
</evidence>
<dbReference type="EMBL" id="QURH01000916">
    <property type="protein sequence ID" value="RFU37817.1"/>
    <property type="molecule type" value="Genomic_DNA"/>
</dbReference>
<sequence length="173" mass="18397">MCIARAGLHNGRVDELVEFLRARIAKDEQIARAGSGAAWRPSPPGSVSLDASANDRTPHDGTSRDRAPSAAAGQGGSRTTRSQAPGAERPGFVAQAENESYAEHIARHSPARALREAAAKRLILDEYVKAAWLMSTGHGGEAAEAAQAVRLARLRALASAYADHPAYRHEWGI</sequence>
<dbReference type="AlphaFoldDB" id="A0A372JCT6"/>